<gene>
    <name evidence="1" type="ORF">TRFO_17251</name>
</gene>
<dbReference type="Proteomes" id="UP000179807">
    <property type="component" value="Unassembled WGS sequence"/>
</dbReference>
<dbReference type="InterPro" id="IPR027417">
    <property type="entry name" value="P-loop_NTPase"/>
</dbReference>
<protein>
    <submittedName>
        <fullName evidence="1">Uncharacterized protein</fullName>
    </submittedName>
</protein>
<sequence>MIHNRKAQKTNRKRTDKLFLHSQNFCDKFRELKKIIHTLIDSMYEKLKFISSSSQENTIPQNLRDSHQESISSPLQLFFQKNIHSIILPEKIDPEMIRQTAHSFSMPISKSSDINEDIYYVVPKEKLLFINSSKKMPIEKPQKVAISRDSLLKLLDLLTEHSEDHGYLFFKEIIDHFQQKFHLTNNSETTISFFNSQINHKQIKQIIDFFKEKSVTEVPEKKNIKENYSVFIEIISALLLYLDYGNLTQTLSFDRLYKLLMFFYGGKVTNNEKNEIIIKLNHFFLQEWLNSIRNHLTLNAEQIRFLNFFIYVNQIEEEKFALLMKGTVINDNDQVTKRLTFQIKKQLITNDSFLNYRLCVFDPYRTFLHNYHIDPQRFCIISNKPDLLFSKIKVLSHYASVLLNPKNDYFDFNHIWNNKLIKRNNLISVFKRDNQKRFIPHYLVLKYYPVFYNALKQYCLRESVYPYYSIKGSPGTGKTTMLIYIVLRWYQQQDLFNQNHELVDTIMIKPSKQNIINAFLFFQLEKDVFKFGIIVKDYWHHFNCDHTPIVMYLVDRNTNQSILYDENNPILATKKIRIDYEKALYIFDEYEDPVYGSDFKRLILNSIGSKKRNKDIETETSIFTFLPSMEEMKMLKKLIKDSSDKQHFKETMTLVGSNIRKCISKEAIKNLIKEGIERFSDRHHFSEQLELMLQPEKYLLTESSQYSVNSTLIQIT</sequence>
<dbReference type="EMBL" id="MLAK01000555">
    <property type="protein sequence ID" value="OHT12790.1"/>
    <property type="molecule type" value="Genomic_DNA"/>
</dbReference>
<dbReference type="GeneID" id="94834177"/>
<reference evidence="1" key="1">
    <citation type="submission" date="2016-10" db="EMBL/GenBank/DDBJ databases">
        <authorList>
            <person name="Benchimol M."/>
            <person name="Almeida L.G."/>
            <person name="Vasconcelos A.T."/>
            <person name="Perreira-Neves A."/>
            <person name="Rosa I.A."/>
            <person name="Tasca T."/>
            <person name="Bogo M.R."/>
            <person name="de Souza W."/>
        </authorList>
    </citation>
    <scope>NUCLEOTIDE SEQUENCE [LARGE SCALE GENOMIC DNA]</scope>
    <source>
        <strain evidence="1">K</strain>
    </source>
</reference>
<dbReference type="Gene3D" id="3.40.50.300">
    <property type="entry name" value="P-loop containing nucleotide triphosphate hydrolases"/>
    <property type="match status" value="1"/>
</dbReference>
<keyword evidence="2" id="KW-1185">Reference proteome</keyword>
<name>A0A1J4KT04_9EUKA</name>
<organism evidence="1 2">
    <name type="scientific">Tritrichomonas foetus</name>
    <dbReference type="NCBI Taxonomy" id="1144522"/>
    <lineage>
        <taxon>Eukaryota</taxon>
        <taxon>Metamonada</taxon>
        <taxon>Parabasalia</taxon>
        <taxon>Tritrichomonadida</taxon>
        <taxon>Tritrichomonadidae</taxon>
        <taxon>Tritrichomonas</taxon>
    </lineage>
</organism>
<dbReference type="VEuPathDB" id="TrichDB:TRFO_17251"/>
<evidence type="ECO:0000313" key="2">
    <source>
        <dbReference type="Proteomes" id="UP000179807"/>
    </source>
</evidence>
<accession>A0A1J4KT04</accession>
<dbReference type="AlphaFoldDB" id="A0A1J4KT04"/>
<proteinExistence type="predicted"/>
<dbReference type="RefSeq" id="XP_068365926.1">
    <property type="nucleotide sequence ID" value="XM_068499473.1"/>
</dbReference>
<comment type="caution">
    <text evidence="1">The sequence shown here is derived from an EMBL/GenBank/DDBJ whole genome shotgun (WGS) entry which is preliminary data.</text>
</comment>
<evidence type="ECO:0000313" key="1">
    <source>
        <dbReference type="EMBL" id="OHT12790.1"/>
    </source>
</evidence>